<reference evidence="1 2" key="1">
    <citation type="submission" date="2016-10" db="EMBL/GenBank/DDBJ databases">
        <authorList>
            <person name="de Groot N.N."/>
        </authorList>
    </citation>
    <scope>NUCLEOTIDE SEQUENCE [LARGE SCALE GENOMIC DNA]</scope>
    <source>
        <strain evidence="1 2">CGMCC 1.10076</strain>
    </source>
</reference>
<evidence type="ECO:0000313" key="1">
    <source>
        <dbReference type="EMBL" id="SDJ57168.1"/>
    </source>
</evidence>
<dbReference type="RefSeq" id="WP_091392547.1">
    <property type="nucleotide sequence ID" value="NZ_BKAI01000027.1"/>
</dbReference>
<evidence type="ECO:0000313" key="2">
    <source>
        <dbReference type="Proteomes" id="UP000199580"/>
    </source>
</evidence>
<gene>
    <name evidence="1" type="ORF">SAMN04487935_1042</name>
</gene>
<dbReference type="EMBL" id="FNEZ01000002">
    <property type="protein sequence ID" value="SDJ57168.1"/>
    <property type="molecule type" value="Genomic_DNA"/>
</dbReference>
<protein>
    <submittedName>
        <fullName evidence="1">Uncharacterized protein</fullName>
    </submittedName>
</protein>
<dbReference type="AlphaFoldDB" id="A0A1G8UTP1"/>
<accession>A0A1G8UTP1</accession>
<organism evidence="1 2">
    <name type="scientific">Flavobacterium noncentrifugens</name>
    <dbReference type="NCBI Taxonomy" id="1128970"/>
    <lineage>
        <taxon>Bacteria</taxon>
        <taxon>Pseudomonadati</taxon>
        <taxon>Bacteroidota</taxon>
        <taxon>Flavobacteriia</taxon>
        <taxon>Flavobacteriales</taxon>
        <taxon>Flavobacteriaceae</taxon>
        <taxon>Flavobacterium</taxon>
    </lineage>
</organism>
<sequence>MKSKEEYKKKLKEICDLAFSNGIKAIESKVKMFSLPNTWSKDIVKLFTEKTHEGFKLAQNLIIEEVLYYQALLREKKIELKENRRQRNKEAAEKSQHIIDVIEHRLNTYFHIADGIAWQLIGGEIHVSRRLYIGESTKTLDSSNLDHAIKVANEINKSPENFALLSDLTHFVQIGDLLVRTDKNVGIMELKEGAVNEKIADLIKKMHDPEFPIEELKSEISSYDKNTTKQLDRVLRQQERAFRAIEVINKDEGDDPKTGEKITVSTPKNPTITYSSEFQNLHEKLESSVWAYNVIDRGCLHIGLYRDEGRIMAGFTIKGILENETENHIIIDFISIAGNVSEPLFAKPLPPDFMIDILTGDLKLIIGLNIDALIQIFKDTGFEVKLLTEKETMKLKQKEKMKVIFTVNKRAIQITNPENDKSMLVGGGIISKILYDSIYPSNIATTLLETLS</sequence>
<proteinExistence type="predicted"/>
<keyword evidence="2" id="KW-1185">Reference proteome</keyword>
<dbReference type="STRING" id="1128970.SAMN04487935_1042"/>
<name>A0A1G8UTP1_9FLAO</name>
<dbReference type="Proteomes" id="UP000199580">
    <property type="component" value="Unassembled WGS sequence"/>
</dbReference>
<dbReference type="OrthoDB" id="7059173at2"/>